<evidence type="ECO:0000313" key="2">
    <source>
        <dbReference type="EMBL" id="ROP27112.1"/>
    </source>
</evidence>
<reference evidence="2 3" key="1">
    <citation type="journal article" date="2015" name="Stand. Genomic Sci.">
        <title>Genomic Encyclopedia of Bacterial and Archaeal Type Strains, Phase III: the genomes of soil and plant-associated and newly described type strains.</title>
        <authorList>
            <person name="Whitman W.B."/>
            <person name="Woyke T."/>
            <person name="Klenk H.P."/>
            <person name="Zhou Y."/>
            <person name="Lilburn T.G."/>
            <person name="Beck B.J."/>
            <person name="De Vos P."/>
            <person name="Vandamme P."/>
            <person name="Eisen J.A."/>
            <person name="Garrity G."/>
            <person name="Hugenholtz P."/>
            <person name="Kyrpides N.C."/>
        </authorList>
    </citation>
    <scope>NUCLEOTIDE SEQUENCE [LARGE SCALE GENOMIC DNA]</scope>
    <source>
        <strain evidence="2 3">CECT 7306</strain>
    </source>
</reference>
<dbReference type="PANTHER" id="PTHR12110:SF52">
    <property type="entry name" value="XYLOSE ISOMERASE"/>
    <property type="match status" value="1"/>
</dbReference>
<dbReference type="AlphaFoldDB" id="A0A3N1GA52"/>
<accession>A0A3N1GA52</accession>
<dbReference type="InterPro" id="IPR013022">
    <property type="entry name" value="Xyl_isomerase-like_TIM-brl"/>
</dbReference>
<organism evidence="2 3">
    <name type="scientific">Pseudokineococcus lusitanus</name>
    <dbReference type="NCBI Taxonomy" id="763993"/>
    <lineage>
        <taxon>Bacteria</taxon>
        <taxon>Bacillati</taxon>
        <taxon>Actinomycetota</taxon>
        <taxon>Actinomycetes</taxon>
        <taxon>Kineosporiales</taxon>
        <taxon>Kineosporiaceae</taxon>
        <taxon>Pseudokineococcus</taxon>
    </lineage>
</organism>
<dbReference type="InParanoid" id="A0A3N1GA52"/>
<gene>
    <name evidence="2" type="ORF">EDC03_2635</name>
</gene>
<evidence type="ECO:0000259" key="1">
    <source>
        <dbReference type="Pfam" id="PF01261"/>
    </source>
</evidence>
<proteinExistence type="predicted"/>
<dbReference type="GO" id="GO:0016853">
    <property type="term" value="F:isomerase activity"/>
    <property type="evidence" value="ECO:0007669"/>
    <property type="project" value="UniProtKB-KW"/>
</dbReference>
<keyword evidence="3" id="KW-1185">Reference proteome</keyword>
<evidence type="ECO:0000313" key="3">
    <source>
        <dbReference type="Proteomes" id="UP000276232"/>
    </source>
</evidence>
<keyword evidence="2" id="KW-0413">Isomerase</keyword>
<sequence>MSAPAAAPALPATPFVVGYGTNGLADHRLPEALDLVAGLGYGGVGLTLDHHHLDPSGSTDDLRRRAAAVGDELRARDLVAVVETGGRYVLDPWRKHWPVLVGPDGTDSEPGREARVDLLHRAVLAAAALGAPVVSFWSGPLPAGSTPEEGTDRLLRSLAELVPVAEEAGVRLALEPEPGHHVAVLDDALAVLDALGRPAGLGLTLDVGHAVANEPRSPGATVRRAHALAPGALANVQLDDMRPGVHEHLPFGEGEVDLPDVLAALVEVGYTGLAAVELPRHGHAAPVVARRSRDALAAALAAALATTAIPRDPVEATP</sequence>
<protein>
    <submittedName>
        <fullName evidence="2">Sugar phosphate isomerase/epimerase</fullName>
    </submittedName>
</protein>
<dbReference type="SUPFAM" id="SSF51658">
    <property type="entry name" value="Xylose isomerase-like"/>
    <property type="match status" value="1"/>
</dbReference>
<dbReference type="InterPro" id="IPR036237">
    <property type="entry name" value="Xyl_isomerase-like_sf"/>
</dbReference>
<comment type="caution">
    <text evidence="2">The sequence shown here is derived from an EMBL/GenBank/DDBJ whole genome shotgun (WGS) entry which is preliminary data.</text>
</comment>
<name>A0A3N1GA52_9ACTN</name>
<dbReference type="Proteomes" id="UP000276232">
    <property type="component" value="Unassembled WGS sequence"/>
</dbReference>
<dbReference type="EMBL" id="RJKN01000007">
    <property type="protein sequence ID" value="ROP27112.1"/>
    <property type="molecule type" value="Genomic_DNA"/>
</dbReference>
<dbReference type="Pfam" id="PF01261">
    <property type="entry name" value="AP_endonuc_2"/>
    <property type="match status" value="1"/>
</dbReference>
<dbReference type="RefSeq" id="WP_199720242.1">
    <property type="nucleotide sequence ID" value="NZ_RJKN01000007.1"/>
</dbReference>
<dbReference type="Gene3D" id="3.20.20.150">
    <property type="entry name" value="Divalent-metal-dependent TIM barrel enzymes"/>
    <property type="match status" value="1"/>
</dbReference>
<dbReference type="InterPro" id="IPR050312">
    <property type="entry name" value="IolE/XylAMocC-like"/>
</dbReference>
<dbReference type="PANTHER" id="PTHR12110">
    <property type="entry name" value="HYDROXYPYRUVATE ISOMERASE"/>
    <property type="match status" value="1"/>
</dbReference>
<feature type="domain" description="Xylose isomerase-like TIM barrel" evidence="1">
    <location>
        <begin position="33"/>
        <end position="296"/>
    </location>
</feature>